<accession>A0A926EIF7</accession>
<dbReference type="AlphaFoldDB" id="A0A926EIF7"/>
<reference evidence="1" key="1">
    <citation type="submission" date="2020-08" db="EMBL/GenBank/DDBJ databases">
        <title>Genome public.</title>
        <authorList>
            <person name="Liu C."/>
            <person name="Sun Q."/>
        </authorList>
    </citation>
    <scope>NUCLEOTIDE SEQUENCE</scope>
    <source>
        <strain evidence="1">NSJ-12</strain>
    </source>
</reference>
<evidence type="ECO:0000313" key="1">
    <source>
        <dbReference type="EMBL" id="MBC8580231.1"/>
    </source>
</evidence>
<organism evidence="1 2">
    <name type="scientific">Zhenhengia yiwuensis</name>
    <dbReference type="NCBI Taxonomy" id="2763666"/>
    <lineage>
        <taxon>Bacteria</taxon>
        <taxon>Bacillati</taxon>
        <taxon>Bacillota</taxon>
        <taxon>Clostridia</taxon>
        <taxon>Lachnospirales</taxon>
        <taxon>Lachnospiraceae</taxon>
        <taxon>Zhenhengia</taxon>
    </lineage>
</organism>
<comment type="caution">
    <text evidence="1">The sequence shown here is derived from an EMBL/GenBank/DDBJ whole genome shotgun (WGS) entry which is preliminary data.</text>
</comment>
<dbReference type="RefSeq" id="WP_177668578.1">
    <property type="nucleotide sequence ID" value="NZ_JACRSY010000018.1"/>
</dbReference>
<gene>
    <name evidence="1" type="ORF">H8718_11915</name>
</gene>
<proteinExistence type="predicted"/>
<sequence>MLSCGLEVLKDPEFTLFEFEDFDSVLSVLLLKDPEFTLFEFLLETTPLSFIVLDFGAVLDLDEDFVEKEPELTLFELRLVVEDLVEDDLLLDDLVEPDFGFAWTVYT</sequence>
<name>A0A926EIF7_9FIRM</name>
<evidence type="ECO:0000313" key="2">
    <source>
        <dbReference type="Proteomes" id="UP000655830"/>
    </source>
</evidence>
<keyword evidence="2" id="KW-1185">Reference proteome</keyword>
<dbReference type="Proteomes" id="UP000655830">
    <property type="component" value="Unassembled WGS sequence"/>
</dbReference>
<dbReference type="EMBL" id="JACRSY010000018">
    <property type="protein sequence ID" value="MBC8580231.1"/>
    <property type="molecule type" value="Genomic_DNA"/>
</dbReference>
<protein>
    <submittedName>
        <fullName evidence="1">Uncharacterized protein</fullName>
    </submittedName>
</protein>